<gene>
    <name evidence="2" type="ORF">E6K78_12365</name>
</gene>
<evidence type="ECO:0000313" key="3">
    <source>
        <dbReference type="Proteomes" id="UP000316609"/>
    </source>
</evidence>
<feature type="compositionally biased region" description="Basic residues" evidence="1">
    <location>
        <begin position="108"/>
        <end position="125"/>
    </location>
</feature>
<comment type="caution">
    <text evidence="2">The sequence shown here is derived from an EMBL/GenBank/DDBJ whole genome shotgun (WGS) entry which is preliminary data.</text>
</comment>
<reference evidence="2 3" key="1">
    <citation type="journal article" date="2019" name="Nat. Microbiol.">
        <title>Mediterranean grassland soil C-N compound turnover is dependent on rainfall and depth, and is mediated by genomically divergent microorganisms.</title>
        <authorList>
            <person name="Diamond S."/>
            <person name="Andeer P.F."/>
            <person name="Li Z."/>
            <person name="Crits-Christoph A."/>
            <person name="Burstein D."/>
            <person name="Anantharaman K."/>
            <person name="Lane K.R."/>
            <person name="Thomas B.C."/>
            <person name="Pan C."/>
            <person name="Northen T.R."/>
            <person name="Banfield J.F."/>
        </authorList>
    </citation>
    <scope>NUCLEOTIDE SEQUENCE [LARGE SCALE GENOMIC DNA]</scope>
    <source>
        <strain evidence="2">WS_8</strain>
    </source>
</reference>
<sequence>MLKRKKLKRIPTFTSEREEREFWQTHDTTDYVEWSRARVAVFPDLKASTESISLRLPASLLAEIKTLANKRDVPYQSLLKVFLAERVVAERAREKKAMPNIALQRTVRPSRRLGKAQRARQSPRR</sequence>
<name>A0A538TDW8_UNCEI</name>
<dbReference type="AlphaFoldDB" id="A0A538TDW8"/>
<dbReference type="Pfam" id="PF12441">
    <property type="entry name" value="CopG_antitoxin"/>
    <property type="match status" value="1"/>
</dbReference>
<dbReference type="EMBL" id="VBOY01000156">
    <property type="protein sequence ID" value="TMQ61839.1"/>
    <property type="molecule type" value="Genomic_DNA"/>
</dbReference>
<dbReference type="InterPro" id="IPR022148">
    <property type="entry name" value="CopG_antitoxin"/>
</dbReference>
<proteinExistence type="predicted"/>
<evidence type="ECO:0000313" key="2">
    <source>
        <dbReference type="EMBL" id="TMQ61839.1"/>
    </source>
</evidence>
<evidence type="ECO:0000256" key="1">
    <source>
        <dbReference type="SAM" id="MobiDB-lite"/>
    </source>
</evidence>
<protein>
    <submittedName>
        <fullName evidence="2">Uncharacterized protein</fullName>
    </submittedName>
</protein>
<organism evidence="2 3">
    <name type="scientific">Eiseniibacteriota bacterium</name>
    <dbReference type="NCBI Taxonomy" id="2212470"/>
    <lineage>
        <taxon>Bacteria</taxon>
        <taxon>Candidatus Eiseniibacteriota</taxon>
    </lineage>
</organism>
<feature type="region of interest" description="Disordered" evidence="1">
    <location>
        <begin position="104"/>
        <end position="125"/>
    </location>
</feature>
<accession>A0A538TDW8</accession>
<dbReference type="Proteomes" id="UP000316609">
    <property type="component" value="Unassembled WGS sequence"/>
</dbReference>